<name>A0A931MVJ8_9BACI</name>
<comment type="caution">
    <text evidence="2">The sequence shown here is derived from an EMBL/GenBank/DDBJ whole genome shotgun (WGS) entry which is preliminary data.</text>
</comment>
<dbReference type="AlphaFoldDB" id="A0A931MVJ8"/>
<evidence type="ECO:0000313" key="2">
    <source>
        <dbReference type="EMBL" id="MBH0230414.1"/>
    </source>
</evidence>
<gene>
    <name evidence="2" type="ORF">H0267_09345</name>
</gene>
<evidence type="ECO:0000313" key="3">
    <source>
        <dbReference type="Proteomes" id="UP000614490"/>
    </source>
</evidence>
<dbReference type="RefSeq" id="WP_197317049.1">
    <property type="nucleotide sequence ID" value="NZ_JADZSC010000002.1"/>
</dbReference>
<feature type="transmembrane region" description="Helical" evidence="1">
    <location>
        <begin position="30"/>
        <end position="48"/>
    </location>
</feature>
<keyword evidence="1" id="KW-0812">Transmembrane</keyword>
<dbReference type="Proteomes" id="UP000614490">
    <property type="component" value="Unassembled WGS sequence"/>
</dbReference>
<accession>A0A931MVJ8</accession>
<keyword evidence="1" id="KW-0472">Membrane</keyword>
<dbReference type="EMBL" id="JADZSC010000002">
    <property type="protein sequence ID" value="MBH0230414.1"/>
    <property type="molecule type" value="Genomic_DNA"/>
</dbReference>
<proteinExistence type="predicted"/>
<evidence type="ECO:0000256" key="1">
    <source>
        <dbReference type="SAM" id="Phobius"/>
    </source>
</evidence>
<keyword evidence="3" id="KW-1185">Reference proteome</keyword>
<protein>
    <submittedName>
        <fullName evidence="2">Uncharacterized protein</fullName>
    </submittedName>
</protein>
<sequence>MNKISLILFLLFCLLFIANGLFQGIRHDSWTSLTIAIVVIILGALSMLRKKNK</sequence>
<reference evidence="2 3" key="1">
    <citation type="journal article" date="2005" name="Int. J. Syst. Evol. Microbiol.">
        <title>Halobacillus yeomjeoni sp. nov., isolated from a marine solar saltern in Korea.</title>
        <authorList>
            <person name="Yoon J.H."/>
            <person name="Kang S.J."/>
            <person name="Lee C.H."/>
            <person name="Oh H.W."/>
            <person name="Oh T.K."/>
        </authorList>
    </citation>
    <scope>NUCLEOTIDE SEQUENCE [LARGE SCALE GENOMIC DNA]</scope>
    <source>
        <strain evidence="2 3">KCTC 3957</strain>
    </source>
</reference>
<keyword evidence="1" id="KW-1133">Transmembrane helix</keyword>
<organism evidence="2 3">
    <name type="scientific">Halobacillus yeomjeoni</name>
    <dbReference type="NCBI Taxonomy" id="311194"/>
    <lineage>
        <taxon>Bacteria</taxon>
        <taxon>Bacillati</taxon>
        <taxon>Bacillota</taxon>
        <taxon>Bacilli</taxon>
        <taxon>Bacillales</taxon>
        <taxon>Bacillaceae</taxon>
        <taxon>Halobacillus</taxon>
    </lineage>
</organism>